<evidence type="ECO:0000256" key="1">
    <source>
        <dbReference type="ARBA" id="ARBA00023002"/>
    </source>
</evidence>
<feature type="domain" description="Flavin reductase like" evidence="2">
    <location>
        <begin position="12"/>
        <end position="152"/>
    </location>
</feature>
<protein>
    <submittedName>
        <fullName evidence="3">Flavin reductase</fullName>
    </submittedName>
</protein>
<evidence type="ECO:0000259" key="2">
    <source>
        <dbReference type="SMART" id="SM00903"/>
    </source>
</evidence>
<dbReference type="Proteomes" id="UP000287547">
    <property type="component" value="Unassembled WGS sequence"/>
</dbReference>
<dbReference type="InterPro" id="IPR050268">
    <property type="entry name" value="NADH-dep_flavin_reductase"/>
</dbReference>
<dbReference type="SMART" id="SM00903">
    <property type="entry name" value="Flavin_Reduct"/>
    <property type="match status" value="1"/>
</dbReference>
<dbReference type="GO" id="GO:0010181">
    <property type="term" value="F:FMN binding"/>
    <property type="evidence" value="ECO:0007669"/>
    <property type="project" value="InterPro"/>
</dbReference>
<dbReference type="PANTHER" id="PTHR30466:SF1">
    <property type="entry name" value="FMN REDUCTASE (NADH) RUTF"/>
    <property type="match status" value="1"/>
</dbReference>
<dbReference type="InterPro" id="IPR002563">
    <property type="entry name" value="Flavin_Rdtase-like_dom"/>
</dbReference>
<sequence>MTVDTMALRSCLGLFATGVTVVTTDSADGVHGVTVNAFSSVSLDPSLVMVSLDRRSKACDYLGSSPFCVNILAASQHDVALHFAGRRGTVPADIRWADDDGTPRLLGCLATISCTPWASYDGGDHVLHLGEVQHVELGEGDPLVFHRKEFHQLGRPAPTGWQPGTRGAWRWAEILRKGRKP</sequence>
<keyword evidence="1" id="KW-0560">Oxidoreductase</keyword>
<reference evidence="3 4" key="1">
    <citation type="submission" date="2018-05" db="EMBL/GenBank/DDBJ databases">
        <title>Evolution of GPA BGCs.</title>
        <authorList>
            <person name="Waglechner N."/>
            <person name="Wright G.D."/>
        </authorList>
    </citation>
    <scope>NUCLEOTIDE SEQUENCE [LARGE SCALE GENOMIC DNA]</scope>
    <source>
        <strain evidence="3 4">A82846</strain>
    </source>
</reference>
<comment type="caution">
    <text evidence="3">The sequence shown here is derived from an EMBL/GenBank/DDBJ whole genome shotgun (WGS) entry which is preliminary data.</text>
</comment>
<dbReference type="PANTHER" id="PTHR30466">
    <property type="entry name" value="FLAVIN REDUCTASE"/>
    <property type="match status" value="1"/>
</dbReference>
<dbReference type="GO" id="GO:0042602">
    <property type="term" value="F:riboflavin reductase (NADPH) activity"/>
    <property type="evidence" value="ECO:0007669"/>
    <property type="project" value="TreeGrafter"/>
</dbReference>
<dbReference type="InterPro" id="IPR012349">
    <property type="entry name" value="Split_barrel_FMN-bd"/>
</dbReference>
<accession>A0A428Z0H9</accession>
<proteinExistence type="predicted"/>
<dbReference type="OrthoDB" id="9792858at2"/>
<organism evidence="3 4">
    <name type="scientific">Kibdelosporangium aridum</name>
    <dbReference type="NCBI Taxonomy" id="2030"/>
    <lineage>
        <taxon>Bacteria</taxon>
        <taxon>Bacillati</taxon>
        <taxon>Actinomycetota</taxon>
        <taxon>Actinomycetes</taxon>
        <taxon>Pseudonocardiales</taxon>
        <taxon>Pseudonocardiaceae</taxon>
        <taxon>Kibdelosporangium</taxon>
    </lineage>
</organism>
<dbReference type="AlphaFoldDB" id="A0A428Z0H9"/>
<gene>
    <name evidence="3" type="ORF">DMH04_34250</name>
</gene>
<name>A0A428Z0H9_KIBAR</name>
<dbReference type="Gene3D" id="2.30.110.10">
    <property type="entry name" value="Electron Transport, Fmn-binding Protein, Chain A"/>
    <property type="match status" value="1"/>
</dbReference>
<dbReference type="GO" id="GO:0006208">
    <property type="term" value="P:pyrimidine nucleobase catabolic process"/>
    <property type="evidence" value="ECO:0007669"/>
    <property type="project" value="TreeGrafter"/>
</dbReference>
<dbReference type="Pfam" id="PF01613">
    <property type="entry name" value="Flavin_Reduct"/>
    <property type="match status" value="1"/>
</dbReference>
<dbReference type="RefSeq" id="WP_063758704.1">
    <property type="nucleotide sequence ID" value="NZ_QHKI01000039.1"/>
</dbReference>
<dbReference type="EMBL" id="QHKI01000039">
    <property type="protein sequence ID" value="RSM77787.1"/>
    <property type="molecule type" value="Genomic_DNA"/>
</dbReference>
<evidence type="ECO:0000313" key="4">
    <source>
        <dbReference type="Proteomes" id="UP000287547"/>
    </source>
</evidence>
<dbReference type="SUPFAM" id="SSF50475">
    <property type="entry name" value="FMN-binding split barrel"/>
    <property type="match status" value="1"/>
</dbReference>
<evidence type="ECO:0000313" key="3">
    <source>
        <dbReference type="EMBL" id="RSM77787.1"/>
    </source>
</evidence>